<dbReference type="EMBL" id="KN832870">
    <property type="protein sequence ID" value="KIN08013.1"/>
    <property type="molecule type" value="Genomic_DNA"/>
</dbReference>
<dbReference type="PROSITE" id="PS50216">
    <property type="entry name" value="DHHC"/>
    <property type="match status" value="1"/>
</dbReference>
<dbReference type="FunCoup" id="A0A0C3E124">
    <property type="interactions" value="895"/>
</dbReference>
<keyword evidence="3 11" id="KW-0812">Transmembrane</keyword>
<evidence type="ECO:0000256" key="3">
    <source>
        <dbReference type="ARBA" id="ARBA00022692"/>
    </source>
</evidence>
<evidence type="ECO:0000256" key="11">
    <source>
        <dbReference type="RuleBase" id="RU079119"/>
    </source>
</evidence>
<keyword evidence="15" id="KW-1185">Reference proteome</keyword>
<evidence type="ECO:0000259" key="13">
    <source>
        <dbReference type="Pfam" id="PF01529"/>
    </source>
</evidence>
<keyword evidence="6" id="KW-0564">Palmitate</keyword>
<reference evidence="15" key="2">
    <citation type="submission" date="2015-01" db="EMBL/GenBank/DDBJ databases">
        <title>Evolutionary Origins and Diversification of the Mycorrhizal Mutualists.</title>
        <authorList>
            <consortium name="DOE Joint Genome Institute"/>
            <consortium name="Mycorrhizal Genomics Consortium"/>
            <person name="Kohler A."/>
            <person name="Kuo A."/>
            <person name="Nagy L.G."/>
            <person name="Floudas D."/>
            <person name="Copeland A."/>
            <person name="Barry K.W."/>
            <person name="Cichocki N."/>
            <person name="Veneault-Fourrey C."/>
            <person name="LaButti K."/>
            <person name="Lindquist E.A."/>
            <person name="Lipzen A."/>
            <person name="Lundell T."/>
            <person name="Morin E."/>
            <person name="Murat C."/>
            <person name="Riley R."/>
            <person name="Ohm R."/>
            <person name="Sun H."/>
            <person name="Tunlid A."/>
            <person name="Henrissat B."/>
            <person name="Grigoriev I.V."/>
            <person name="Hibbett D.S."/>
            <person name="Martin F."/>
        </authorList>
    </citation>
    <scope>NUCLEOTIDE SEQUENCE [LARGE SCALE GENOMIC DNA]</scope>
    <source>
        <strain evidence="15">Zn</strain>
    </source>
</reference>
<comment type="subcellular location">
    <subcellularLocation>
        <location evidence="1">Membrane</location>
        <topology evidence="1">Multi-pass membrane protein</topology>
    </subcellularLocation>
</comment>
<feature type="transmembrane region" description="Helical" evidence="11">
    <location>
        <begin position="210"/>
        <end position="229"/>
    </location>
</feature>
<evidence type="ECO:0000256" key="1">
    <source>
        <dbReference type="ARBA" id="ARBA00004141"/>
    </source>
</evidence>
<dbReference type="OrthoDB" id="331948at2759"/>
<comment type="similarity">
    <text evidence="9">Belongs to the DHHC palmitoyltransferase family. PFA5 subfamily.</text>
</comment>
<accession>A0A0C3E124</accession>
<evidence type="ECO:0000256" key="6">
    <source>
        <dbReference type="ARBA" id="ARBA00023139"/>
    </source>
</evidence>
<dbReference type="InterPro" id="IPR001594">
    <property type="entry name" value="Palmitoyltrfase_DHHC"/>
</dbReference>
<keyword evidence="8 11" id="KW-0012">Acyltransferase</keyword>
<dbReference type="HOGENOM" id="CLU_034009_0_0_1"/>
<evidence type="ECO:0000256" key="4">
    <source>
        <dbReference type="ARBA" id="ARBA00022989"/>
    </source>
</evidence>
<comment type="domain">
    <text evidence="11">The DHHC domain is required for palmitoyltransferase activity.</text>
</comment>
<dbReference type="PANTHER" id="PTHR22883">
    <property type="entry name" value="ZINC FINGER DHHC DOMAIN CONTAINING PROTEIN"/>
    <property type="match status" value="1"/>
</dbReference>
<feature type="domain" description="Palmitoyltransferase DHHC" evidence="13">
    <location>
        <begin position="160"/>
        <end position="279"/>
    </location>
</feature>
<organism evidence="14 15">
    <name type="scientific">Oidiodendron maius (strain Zn)</name>
    <dbReference type="NCBI Taxonomy" id="913774"/>
    <lineage>
        <taxon>Eukaryota</taxon>
        <taxon>Fungi</taxon>
        <taxon>Dikarya</taxon>
        <taxon>Ascomycota</taxon>
        <taxon>Pezizomycotina</taxon>
        <taxon>Leotiomycetes</taxon>
        <taxon>Leotiomycetes incertae sedis</taxon>
        <taxon>Myxotrichaceae</taxon>
        <taxon>Oidiodendron</taxon>
    </lineage>
</organism>
<evidence type="ECO:0000313" key="14">
    <source>
        <dbReference type="EMBL" id="KIN08013.1"/>
    </source>
</evidence>
<dbReference type="InterPro" id="IPR039859">
    <property type="entry name" value="PFA4/ZDH16/20/ERF2-like"/>
</dbReference>
<evidence type="ECO:0000256" key="9">
    <source>
        <dbReference type="ARBA" id="ARBA00038298"/>
    </source>
</evidence>
<feature type="region of interest" description="Disordered" evidence="12">
    <location>
        <begin position="322"/>
        <end position="419"/>
    </location>
</feature>
<dbReference type="InParanoid" id="A0A0C3E124"/>
<evidence type="ECO:0000256" key="2">
    <source>
        <dbReference type="ARBA" id="ARBA00022679"/>
    </source>
</evidence>
<evidence type="ECO:0000256" key="10">
    <source>
        <dbReference type="ARBA" id="ARBA00048048"/>
    </source>
</evidence>
<gene>
    <name evidence="14" type="ORF">OIDMADRAFT_22850</name>
</gene>
<dbReference type="GO" id="GO:0006612">
    <property type="term" value="P:protein targeting to membrane"/>
    <property type="evidence" value="ECO:0007669"/>
    <property type="project" value="TreeGrafter"/>
</dbReference>
<feature type="transmembrane region" description="Helical" evidence="11">
    <location>
        <begin position="20"/>
        <end position="41"/>
    </location>
</feature>
<protein>
    <recommendedName>
        <fullName evidence="11">Palmitoyltransferase</fullName>
        <ecNumber evidence="11">2.3.1.225</ecNumber>
    </recommendedName>
</protein>
<feature type="compositionally biased region" description="Polar residues" evidence="12">
    <location>
        <begin position="358"/>
        <end position="368"/>
    </location>
</feature>
<dbReference type="AlphaFoldDB" id="A0A0C3E124"/>
<evidence type="ECO:0000256" key="5">
    <source>
        <dbReference type="ARBA" id="ARBA00023136"/>
    </source>
</evidence>
<proteinExistence type="inferred from homology"/>
<feature type="transmembrane region" description="Helical" evidence="11">
    <location>
        <begin position="53"/>
        <end position="77"/>
    </location>
</feature>
<dbReference type="STRING" id="913774.A0A0C3E124"/>
<evidence type="ECO:0000256" key="8">
    <source>
        <dbReference type="ARBA" id="ARBA00023315"/>
    </source>
</evidence>
<dbReference type="EC" id="2.3.1.225" evidence="11"/>
<keyword evidence="5 11" id="KW-0472">Membrane</keyword>
<feature type="compositionally biased region" description="Polar residues" evidence="12">
    <location>
        <begin position="323"/>
        <end position="340"/>
    </location>
</feature>
<dbReference type="GO" id="GO:0019706">
    <property type="term" value="F:protein-cysteine S-palmitoyltransferase activity"/>
    <property type="evidence" value="ECO:0007669"/>
    <property type="project" value="UniProtKB-EC"/>
</dbReference>
<dbReference type="GO" id="GO:0005794">
    <property type="term" value="C:Golgi apparatus"/>
    <property type="evidence" value="ECO:0007669"/>
    <property type="project" value="TreeGrafter"/>
</dbReference>
<feature type="transmembrane region" description="Helical" evidence="11">
    <location>
        <begin position="244"/>
        <end position="269"/>
    </location>
</feature>
<dbReference type="GO" id="GO:0016020">
    <property type="term" value="C:membrane"/>
    <property type="evidence" value="ECO:0007669"/>
    <property type="project" value="UniProtKB-SubCell"/>
</dbReference>
<dbReference type="PANTHER" id="PTHR22883:SF23">
    <property type="entry name" value="PALMITOYLTRANSFERASE ZDHHC6"/>
    <property type="match status" value="1"/>
</dbReference>
<sequence length="522" mass="57743">MQSRAERNKILSSLWTAKIIPLILAGVVGYATYVLVALLSVNYLLKKQHSHGAAISILVVYFLLFILMAASFLRLVYITTFDPPYVPLGSSAPPAYRHRVNYKSTSKARSLENGIALGEYDPGDDLRGISAESKARTDPDSPGLELFYTKDVFICEMDGRPSWCSSCANWKPDRTHHCSSSGRCVRKMDHFCPWVGGPIGENNFKFFIQFNGYTALYCIHLLVVMAIYIRQQLTTKGEALDPHFAAILALAGMFGLFTGSMFGTCIHLAMTNLTQVERLGSGTRAYQLAVLKPSPDQLHYVDPHASSLIPYREITYPLENGPDSHSQGWTFPTSNASALSDSLPPIPSKTKQAELETPTRSTRLSSSDPVLDMSSAPVDSRRSEDSSTETSNPIVPQLIHSRLSIETQQKPPSLGAGRHTDIVSSRDLMATRTFAVLPMETGENPWDLGSSLLNLETVMGSSLFEYILPFRRSPCCNHEDSESHYTLGPAVDRIKAKYHFMNAEDIRAKGGRWRPGSNSSKH</sequence>
<dbReference type="GO" id="GO:0005783">
    <property type="term" value="C:endoplasmic reticulum"/>
    <property type="evidence" value="ECO:0007669"/>
    <property type="project" value="TreeGrafter"/>
</dbReference>
<dbReference type="Proteomes" id="UP000054321">
    <property type="component" value="Unassembled WGS sequence"/>
</dbReference>
<evidence type="ECO:0000313" key="15">
    <source>
        <dbReference type="Proteomes" id="UP000054321"/>
    </source>
</evidence>
<reference evidence="14 15" key="1">
    <citation type="submission" date="2014-04" db="EMBL/GenBank/DDBJ databases">
        <authorList>
            <consortium name="DOE Joint Genome Institute"/>
            <person name="Kuo A."/>
            <person name="Martino E."/>
            <person name="Perotto S."/>
            <person name="Kohler A."/>
            <person name="Nagy L.G."/>
            <person name="Floudas D."/>
            <person name="Copeland A."/>
            <person name="Barry K.W."/>
            <person name="Cichocki N."/>
            <person name="Veneault-Fourrey C."/>
            <person name="LaButti K."/>
            <person name="Lindquist E.A."/>
            <person name="Lipzen A."/>
            <person name="Lundell T."/>
            <person name="Morin E."/>
            <person name="Murat C."/>
            <person name="Sun H."/>
            <person name="Tunlid A."/>
            <person name="Henrissat B."/>
            <person name="Grigoriev I.V."/>
            <person name="Hibbett D.S."/>
            <person name="Martin F."/>
            <person name="Nordberg H.P."/>
            <person name="Cantor M.N."/>
            <person name="Hua S.X."/>
        </authorList>
    </citation>
    <scope>NUCLEOTIDE SEQUENCE [LARGE SCALE GENOMIC DNA]</scope>
    <source>
        <strain evidence="14 15">Zn</strain>
    </source>
</reference>
<keyword evidence="7" id="KW-0449">Lipoprotein</keyword>
<evidence type="ECO:0000256" key="12">
    <source>
        <dbReference type="SAM" id="MobiDB-lite"/>
    </source>
</evidence>
<keyword evidence="2 11" id="KW-0808">Transferase</keyword>
<keyword evidence="4 11" id="KW-1133">Transmembrane helix</keyword>
<name>A0A0C3E124_OIDMZ</name>
<dbReference type="Pfam" id="PF01529">
    <property type="entry name" value="DHHC"/>
    <property type="match status" value="1"/>
</dbReference>
<comment type="catalytic activity">
    <reaction evidence="10 11">
        <text>L-cysteinyl-[protein] + hexadecanoyl-CoA = S-hexadecanoyl-L-cysteinyl-[protein] + CoA</text>
        <dbReference type="Rhea" id="RHEA:36683"/>
        <dbReference type="Rhea" id="RHEA-COMP:10131"/>
        <dbReference type="Rhea" id="RHEA-COMP:11032"/>
        <dbReference type="ChEBI" id="CHEBI:29950"/>
        <dbReference type="ChEBI" id="CHEBI:57287"/>
        <dbReference type="ChEBI" id="CHEBI:57379"/>
        <dbReference type="ChEBI" id="CHEBI:74151"/>
        <dbReference type="EC" id="2.3.1.225"/>
    </reaction>
</comment>
<evidence type="ECO:0000256" key="7">
    <source>
        <dbReference type="ARBA" id="ARBA00023288"/>
    </source>
</evidence>